<keyword evidence="4" id="KW-1185">Reference proteome</keyword>
<dbReference type="Proteomes" id="UP001189429">
    <property type="component" value="Unassembled WGS sequence"/>
</dbReference>
<dbReference type="InterPro" id="IPR014743">
    <property type="entry name" value="Cl-channel_core"/>
</dbReference>
<comment type="caution">
    <text evidence="3">The sequence shown here is derived from an EMBL/GenBank/DDBJ whole genome shotgun (WGS) entry which is preliminary data.</text>
</comment>
<feature type="compositionally biased region" description="Basic and acidic residues" evidence="1">
    <location>
        <begin position="321"/>
        <end position="333"/>
    </location>
</feature>
<protein>
    <recommendedName>
        <fullName evidence="5">Chloride channel protein</fullName>
    </recommendedName>
</protein>
<feature type="transmembrane region" description="Helical" evidence="2">
    <location>
        <begin position="22"/>
        <end position="47"/>
    </location>
</feature>
<feature type="region of interest" description="Disordered" evidence="1">
    <location>
        <begin position="226"/>
        <end position="258"/>
    </location>
</feature>
<reference evidence="3" key="1">
    <citation type="submission" date="2023-10" db="EMBL/GenBank/DDBJ databases">
        <authorList>
            <person name="Chen Y."/>
            <person name="Shah S."/>
            <person name="Dougan E. K."/>
            <person name="Thang M."/>
            <person name="Chan C."/>
        </authorList>
    </citation>
    <scope>NUCLEOTIDE SEQUENCE [LARGE SCALE GENOMIC DNA]</scope>
</reference>
<proteinExistence type="predicted"/>
<evidence type="ECO:0000313" key="3">
    <source>
        <dbReference type="EMBL" id="CAK0840581.1"/>
    </source>
</evidence>
<accession>A0ABN9T684</accession>
<keyword evidence="2" id="KW-1133">Transmembrane helix</keyword>
<feature type="transmembrane region" description="Helical" evidence="2">
    <location>
        <begin position="277"/>
        <end position="302"/>
    </location>
</feature>
<dbReference type="EMBL" id="CAUYUJ010014391">
    <property type="protein sequence ID" value="CAK0840581.1"/>
    <property type="molecule type" value="Genomic_DNA"/>
</dbReference>
<evidence type="ECO:0008006" key="5">
    <source>
        <dbReference type="Google" id="ProtNLM"/>
    </source>
</evidence>
<feature type="compositionally biased region" description="Basic and acidic residues" evidence="1">
    <location>
        <begin position="395"/>
        <end position="417"/>
    </location>
</feature>
<feature type="region of interest" description="Disordered" evidence="1">
    <location>
        <begin position="395"/>
        <end position="433"/>
    </location>
</feature>
<evidence type="ECO:0000256" key="2">
    <source>
        <dbReference type="SAM" id="Phobius"/>
    </source>
</evidence>
<evidence type="ECO:0000256" key="1">
    <source>
        <dbReference type="SAM" id="MobiDB-lite"/>
    </source>
</evidence>
<dbReference type="SUPFAM" id="SSF81340">
    <property type="entry name" value="Clc chloride channel"/>
    <property type="match status" value="1"/>
</dbReference>
<keyword evidence="2" id="KW-0472">Membrane</keyword>
<evidence type="ECO:0000313" key="4">
    <source>
        <dbReference type="Proteomes" id="UP001189429"/>
    </source>
</evidence>
<gene>
    <name evidence="3" type="ORF">PCOR1329_LOCUS35985</name>
</gene>
<keyword evidence="2" id="KW-0812">Transmembrane</keyword>
<dbReference type="Gene3D" id="1.10.3080.10">
    <property type="entry name" value="Clc chloride channel"/>
    <property type="match status" value="1"/>
</dbReference>
<sequence length="449" mass="48057">MPAPLRDALIVFGPPFVHRKRFWVTMVAAWLVGAVDALVGLLFYWCFERGSGALWYTPAFEEAMSGDGWGLLQGQWWYVPMGAGGGLALAVFKAAYGTFVTVLPDSVPPMFTEIKDPDTVVHDWKAAPGVFVMGLISLSCGSSLGPEATMAFVGGTVGYFVWRLTDRFVAFGLEEDVAAETVPSCGGDPPPTASSSECGLRQEGGDALDAGGTVPLPEELEAQPELAATVSGPPAAPTQGLRTPTSVEEGSCGDAVSLPDRANSKRNIRFSERDRKLLILAGISGAMGAVFPSPLVPAILIARGARRPGRRLPRHPQAGRAEGHRAGEADRDHGLLERIVRSLRSDLVENLHEGDRGLGARSDRIRVPAGLLGGHPRPVQRCVWAARLLNELPREEVRSEAAPETEPARQRALRDAASRPPARRHAGAGGRWPRLGALRGLLAAHARRR</sequence>
<name>A0ABN9T684_9DINO</name>
<feature type="region of interest" description="Disordered" evidence="1">
    <location>
        <begin position="180"/>
        <end position="214"/>
    </location>
</feature>
<organism evidence="3 4">
    <name type="scientific">Prorocentrum cordatum</name>
    <dbReference type="NCBI Taxonomy" id="2364126"/>
    <lineage>
        <taxon>Eukaryota</taxon>
        <taxon>Sar</taxon>
        <taxon>Alveolata</taxon>
        <taxon>Dinophyceae</taxon>
        <taxon>Prorocentrales</taxon>
        <taxon>Prorocentraceae</taxon>
        <taxon>Prorocentrum</taxon>
    </lineage>
</organism>
<feature type="region of interest" description="Disordered" evidence="1">
    <location>
        <begin position="309"/>
        <end position="333"/>
    </location>
</feature>